<evidence type="ECO:0000256" key="3">
    <source>
        <dbReference type="ARBA" id="ARBA00022723"/>
    </source>
</evidence>
<protein>
    <submittedName>
        <fullName evidence="9">Oligopeptidase A</fullName>
        <ecNumber evidence="9">3.4.24.70</ecNumber>
    </submittedName>
</protein>
<dbReference type="PANTHER" id="PTHR11804:SF84">
    <property type="entry name" value="SACCHAROLYSIN"/>
    <property type="match status" value="1"/>
</dbReference>
<dbReference type="PANTHER" id="PTHR11804">
    <property type="entry name" value="PROTEASE M3 THIMET OLIGOPEPTIDASE-RELATED"/>
    <property type="match status" value="1"/>
</dbReference>
<dbReference type="GO" id="GO:0006508">
    <property type="term" value="P:proteolysis"/>
    <property type="evidence" value="ECO:0007669"/>
    <property type="project" value="UniProtKB-KW"/>
</dbReference>
<dbReference type="InterPro" id="IPR024077">
    <property type="entry name" value="Neurolysin/TOP_dom2"/>
</dbReference>
<dbReference type="Gene3D" id="1.10.1370.10">
    <property type="entry name" value="Neurolysin, domain 3"/>
    <property type="match status" value="1"/>
</dbReference>
<keyword evidence="2 7" id="KW-0645">Protease</keyword>
<evidence type="ECO:0000256" key="1">
    <source>
        <dbReference type="ARBA" id="ARBA00006040"/>
    </source>
</evidence>
<comment type="similarity">
    <text evidence="1 7">Belongs to the peptidase M3 family.</text>
</comment>
<evidence type="ECO:0000313" key="9">
    <source>
        <dbReference type="EMBL" id="VVP16167.1"/>
    </source>
</evidence>
<gene>
    <name evidence="9" type="primary">prlC_1</name>
    <name evidence="9" type="ORF">PS847_03594</name>
</gene>
<dbReference type="AlphaFoldDB" id="A0A5E7LY22"/>
<proteinExistence type="inferred from homology"/>
<dbReference type="Gene3D" id="3.40.390.10">
    <property type="entry name" value="Collagenase (Catalytic Domain)"/>
    <property type="match status" value="1"/>
</dbReference>
<accession>A0A5E7LY22</accession>
<keyword evidence="6 7" id="KW-0482">Metalloprotease</keyword>
<keyword evidence="5 7" id="KW-0862">Zinc</keyword>
<dbReference type="InterPro" id="IPR001567">
    <property type="entry name" value="Pept_M3A_M3B_dom"/>
</dbReference>
<evidence type="ECO:0000256" key="7">
    <source>
        <dbReference type="RuleBase" id="RU003435"/>
    </source>
</evidence>
<reference evidence="9 10" key="1">
    <citation type="submission" date="2019-09" db="EMBL/GenBank/DDBJ databases">
        <authorList>
            <person name="Chandra G."/>
            <person name="Truman W A."/>
        </authorList>
    </citation>
    <scope>NUCLEOTIDE SEQUENCE [LARGE SCALE GENOMIC DNA]</scope>
    <source>
        <strain evidence="9">PS847</strain>
    </source>
</reference>
<evidence type="ECO:0000256" key="4">
    <source>
        <dbReference type="ARBA" id="ARBA00022801"/>
    </source>
</evidence>
<dbReference type="RefSeq" id="WP_150637325.1">
    <property type="nucleotide sequence ID" value="NZ_CABVIC010000003.1"/>
</dbReference>
<evidence type="ECO:0000256" key="5">
    <source>
        <dbReference type="ARBA" id="ARBA00022833"/>
    </source>
</evidence>
<dbReference type="EMBL" id="CABVIC010000003">
    <property type="protein sequence ID" value="VVP16167.1"/>
    <property type="molecule type" value="Genomic_DNA"/>
</dbReference>
<dbReference type="GO" id="GO:0004222">
    <property type="term" value="F:metalloendopeptidase activity"/>
    <property type="evidence" value="ECO:0007669"/>
    <property type="project" value="UniProtKB-EC"/>
</dbReference>
<evidence type="ECO:0000256" key="2">
    <source>
        <dbReference type="ARBA" id="ARBA00022670"/>
    </source>
</evidence>
<dbReference type="GO" id="GO:0046872">
    <property type="term" value="F:metal ion binding"/>
    <property type="evidence" value="ECO:0007669"/>
    <property type="project" value="UniProtKB-UniRule"/>
</dbReference>
<evidence type="ECO:0000313" key="10">
    <source>
        <dbReference type="Proteomes" id="UP000326067"/>
    </source>
</evidence>
<dbReference type="SUPFAM" id="SSF55486">
    <property type="entry name" value="Metalloproteases ('zincins'), catalytic domain"/>
    <property type="match status" value="1"/>
</dbReference>
<keyword evidence="4 7" id="KW-0378">Hydrolase</keyword>
<dbReference type="InterPro" id="IPR024079">
    <property type="entry name" value="MetalloPept_cat_dom_sf"/>
</dbReference>
<dbReference type="GO" id="GO:0006518">
    <property type="term" value="P:peptide metabolic process"/>
    <property type="evidence" value="ECO:0007669"/>
    <property type="project" value="TreeGrafter"/>
</dbReference>
<keyword evidence="3 7" id="KW-0479">Metal-binding</keyword>
<organism evidence="9 10">
    <name type="scientific">Pseudomonas fluorescens</name>
    <dbReference type="NCBI Taxonomy" id="294"/>
    <lineage>
        <taxon>Bacteria</taxon>
        <taxon>Pseudomonadati</taxon>
        <taxon>Pseudomonadota</taxon>
        <taxon>Gammaproteobacteria</taxon>
        <taxon>Pseudomonadales</taxon>
        <taxon>Pseudomonadaceae</taxon>
        <taxon>Pseudomonas</taxon>
    </lineage>
</organism>
<dbReference type="EC" id="3.4.24.70" evidence="9"/>
<evidence type="ECO:0000259" key="8">
    <source>
        <dbReference type="Pfam" id="PF01432"/>
    </source>
</evidence>
<dbReference type="Proteomes" id="UP000326067">
    <property type="component" value="Unassembled WGS sequence"/>
</dbReference>
<sequence>MPDTNPLLQHWQLPPWAAIRAEHLLPAVERIVADNLLIIENVIATQVDHPNWDDVVIAIDEADARLDETMAIIEFLSISHADEPQWLMQEALSTHAAQRYKTAKAGNRQLLQVYQRLAQSSIAASFSDARKASLAKILRRFHLAGSELSSAQRKDLARLNGEIDLLEKRFMSNLKSVNAAWSKDIDDAALLAGLPAEMQTHLAANAHKAGLPGWRLTLDQNTHQQVMRRAQHRGLREEYFKAWCTRASDQGPQAGRFDNGPVLEKLLAARHAKARLLGFDNFAHLRLHNRMATGTDQVGRFLRQQIARNAVSLAGETDDLQALAREHGVEQLEAWDHDFLAGQLRLKQSGGTEQDLREFFALQATLHSLCRFSEHMFGISISENTVHERFAENVRLFEISERQQPVGYIYIDPFHRDAGNDYAWTGVLRNRRITAEGRPLLPIASLQCNYTAAANGQPYLLDPQDLRVLLHEFGHCLHHVLTRSPHYNLSGISHLSRDAAEFVGQLFEKWALSGQFLRWLGTHHQSGERLSEAQANTTFSATGIQRSRETAMLLLNALVDFELHRCHGDGRTVQQVVEDVQSEFAHLSIPAYCRFANSCDYLVTGYEASLYAYKWSGVLASEAFKRFEREGLFNEQTGRDMREHLLSGDRQALPAALQAFLGKPIDSALFPAPAD</sequence>
<name>A0A5E7LY22_PSEFL</name>
<dbReference type="Pfam" id="PF01432">
    <property type="entry name" value="Peptidase_M3"/>
    <property type="match status" value="1"/>
</dbReference>
<evidence type="ECO:0000256" key="6">
    <source>
        <dbReference type="ARBA" id="ARBA00023049"/>
    </source>
</evidence>
<comment type="cofactor">
    <cofactor evidence="7">
        <name>Zn(2+)</name>
        <dbReference type="ChEBI" id="CHEBI:29105"/>
    </cofactor>
    <text evidence="7">Binds 1 zinc ion.</text>
</comment>
<dbReference type="InterPro" id="IPR045090">
    <property type="entry name" value="Pept_M3A_M3B"/>
</dbReference>
<feature type="domain" description="Peptidase M3A/M3B catalytic" evidence="8">
    <location>
        <begin position="226"/>
        <end position="664"/>
    </location>
</feature>